<keyword evidence="2" id="KW-0472">Membrane</keyword>
<reference evidence="3 4" key="1">
    <citation type="submission" date="2024-09" db="EMBL/GenBank/DDBJ databases">
        <authorList>
            <person name="Sun Q."/>
            <person name="Mori K."/>
        </authorList>
    </citation>
    <scope>NUCLEOTIDE SEQUENCE [LARGE SCALE GENOMIC DNA]</scope>
    <source>
        <strain evidence="3 4">JCM 12520</strain>
    </source>
</reference>
<dbReference type="InterPro" id="IPR010406">
    <property type="entry name" value="DUF1003"/>
</dbReference>
<feature type="coiled-coil region" evidence="1">
    <location>
        <begin position="144"/>
        <end position="178"/>
    </location>
</feature>
<evidence type="ECO:0000256" key="1">
    <source>
        <dbReference type="SAM" id="Coils"/>
    </source>
</evidence>
<dbReference type="Pfam" id="PF06210">
    <property type="entry name" value="DUF1003"/>
    <property type="match status" value="1"/>
</dbReference>
<dbReference type="PANTHER" id="PTHR41386:SF1">
    <property type="entry name" value="MEMBRANE PROTEIN"/>
    <property type="match status" value="1"/>
</dbReference>
<feature type="transmembrane region" description="Helical" evidence="2">
    <location>
        <begin position="105"/>
        <end position="124"/>
    </location>
</feature>
<dbReference type="RefSeq" id="WP_344909085.1">
    <property type="nucleotide sequence ID" value="NZ_BAAAYO010000007.1"/>
</dbReference>
<keyword evidence="1" id="KW-0175">Coiled coil</keyword>
<dbReference type="EMBL" id="JBHMAG010000017">
    <property type="protein sequence ID" value="MFB9754972.1"/>
    <property type="molecule type" value="Genomic_DNA"/>
</dbReference>
<gene>
    <name evidence="3" type="ORF">ACFFNY_25645</name>
</gene>
<organism evidence="3 4">
    <name type="scientific">Paenibacillus hodogayensis</name>
    <dbReference type="NCBI Taxonomy" id="279208"/>
    <lineage>
        <taxon>Bacteria</taxon>
        <taxon>Bacillati</taxon>
        <taxon>Bacillota</taxon>
        <taxon>Bacilli</taxon>
        <taxon>Bacillales</taxon>
        <taxon>Paenibacillaceae</taxon>
        <taxon>Paenibacillus</taxon>
    </lineage>
</organism>
<dbReference type="PANTHER" id="PTHR41386">
    <property type="entry name" value="INTEGRAL MEMBRANE PROTEIN-RELATED"/>
    <property type="match status" value="1"/>
</dbReference>
<keyword evidence="2" id="KW-1133">Transmembrane helix</keyword>
<proteinExistence type="predicted"/>
<comment type="caution">
    <text evidence="3">The sequence shown here is derived from an EMBL/GenBank/DDBJ whole genome shotgun (WGS) entry which is preliminary data.</text>
</comment>
<evidence type="ECO:0000256" key="2">
    <source>
        <dbReference type="SAM" id="Phobius"/>
    </source>
</evidence>
<dbReference type="Proteomes" id="UP001589619">
    <property type="component" value="Unassembled WGS sequence"/>
</dbReference>
<evidence type="ECO:0000313" key="4">
    <source>
        <dbReference type="Proteomes" id="UP001589619"/>
    </source>
</evidence>
<feature type="transmembrane region" description="Helical" evidence="2">
    <location>
        <begin position="67"/>
        <end position="93"/>
    </location>
</feature>
<sequence>MKEENKVKTTEMDESLIIEEIDPDELSSEHIKRVQYMVKEYKGSIKSQLDIEDNKRIKWSERLADQVASFGGSWTFIIWMAVFLASWIVWNMLSFTFHFDPEPFILLNLILSFTAGFQAPIILMSQNRQQKKDKQDAIMDFAINFKAEEENRELQQAVRRMEEKLIRLEHLLVREEKSRR</sequence>
<keyword evidence="2" id="KW-0812">Transmembrane</keyword>
<name>A0ABV5W3J1_9BACL</name>
<accession>A0ABV5W3J1</accession>
<protein>
    <submittedName>
        <fullName evidence="3">DUF1003 domain-containing protein</fullName>
    </submittedName>
</protein>
<keyword evidence="4" id="KW-1185">Reference proteome</keyword>
<evidence type="ECO:0000313" key="3">
    <source>
        <dbReference type="EMBL" id="MFB9754972.1"/>
    </source>
</evidence>